<reference evidence="2 3" key="1">
    <citation type="submission" date="2019-05" db="EMBL/GenBank/DDBJ databases">
        <title>Comparative genomics and metabolomics analyses of clavulanic acid producing Streptomyces species provides insight into specialized metabolism and evolution of beta-lactam biosynthetic gene clusters.</title>
        <authorList>
            <person name="Moore M.A."/>
            <person name="Cruz-Morales P."/>
            <person name="Barona Gomez F."/>
            <person name="Kapil T."/>
        </authorList>
    </citation>
    <scope>NUCLEOTIDE SEQUENCE [LARGE SCALE GENOMIC DNA]</scope>
    <source>
        <strain evidence="2 3">NRRL 5741</strain>
    </source>
</reference>
<sequence>MSDDATTAITAWTVLINDEEQYGLFPADRPAPGGWREAGFTGTEEECTAYVDEHWTDMRPLSLRQALDAARATGQV</sequence>
<dbReference type="GO" id="GO:0019290">
    <property type="term" value="P:siderophore biosynthetic process"/>
    <property type="evidence" value="ECO:0007669"/>
    <property type="project" value="TreeGrafter"/>
</dbReference>
<comment type="caution">
    <text evidence="2">The sequence shown here is derived from an EMBL/GenBank/DDBJ whole genome shotgun (WGS) entry which is preliminary data.</text>
</comment>
<dbReference type="EMBL" id="VCLA01000090">
    <property type="protein sequence ID" value="MQT00761.1"/>
    <property type="molecule type" value="Genomic_DNA"/>
</dbReference>
<dbReference type="AlphaFoldDB" id="A0A646KFC3"/>
<dbReference type="PANTHER" id="PTHR38444">
    <property type="entry name" value="ENTEROBACTIN BIOSYNTHESIS PROTEIN YBDZ"/>
    <property type="match status" value="1"/>
</dbReference>
<dbReference type="InterPro" id="IPR037407">
    <property type="entry name" value="MLP_fam"/>
</dbReference>
<gene>
    <name evidence="2" type="ORF">FF041_11165</name>
</gene>
<name>A0A646KFC3_STRJU</name>
<dbReference type="Proteomes" id="UP000419138">
    <property type="component" value="Unassembled WGS sequence"/>
</dbReference>
<dbReference type="InterPro" id="IPR005153">
    <property type="entry name" value="MbtH-like_dom"/>
</dbReference>
<dbReference type="InterPro" id="IPR038020">
    <property type="entry name" value="MbtH-like_sf"/>
</dbReference>
<feature type="domain" description="MbtH-like" evidence="1">
    <location>
        <begin position="1"/>
        <end position="53"/>
    </location>
</feature>
<dbReference type="OrthoDB" id="7584480at2"/>
<organism evidence="2 3">
    <name type="scientific">Streptomyces jumonjinensis</name>
    <dbReference type="NCBI Taxonomy" id="1945"/>
    <lineage>
        <taxon>Bacteria</taxon>
        <taxon>Bacillati</taxon>
        <taxon>Actinomycetota</taxon>
        <taxon>Actinomycetes</taxon>
        <taxon>Kitasatosporales</taxon>
        <taxon>Streptomycetaceae</taxon>
        <taxon>Streptomyces</taxon>
    </lineage>
</organism>
<dbReference type="GO" id="GO:0005829">
    <property type="term" value="C:cytosol"/>
    <property type="evidence" value="ECO:0007669"/>
    <property type="project" value="TreeGrafter"/>
</dbReference>
<evidence type="ECO:0000313" key="2">
    <source>
        <dbReference type="EMBL" id="MQT00761.1"/>
    </source>
</evidence>
<dbReference type="Gene3D" id="3.90.820.10">
    <property type="entry name" value="Structural Genomics, Unknown Function 30-nov-00 1gh9 Mol_id"/>
    <property type="match status" value="1"/>
</dbReference>
<proteinExistence type="predicted"/>
<dbReference type="SMART" id="SM00923">
    <property type="entry name" value="MbtH"/>
    <property type="match status" value="1"/>
</dbReference>
<keyword evidence="3" id="KW-1185">Reference proteome</keyword>
<dbReference type="PANTHER" id="PTHR38444:SF1">
    <property type="entry name" value="ENTEROBACTIN BIOSYNTHESIS PROTEIN YBDZ"/>
    <property type="match status" value="1"/>
</dbReference>
<evidence type="ECO:0000259" key="1">
    <source>
        <dbReference type="SMART" id="SM00923"/>
    </source>
</evidence>
<protein>
    <submittedName>
        <fullName evidence="2">MbtH family NRPS accessory protein</fullName>
    </submittedName>
</protein>
<dbReference type="SUPFAM" id="SSF160582">
    <property type="entry name" value="MbtH-like"/>
    <property type="match status" value="1"/>
</dbReference>
<dbReference type="Pfam" id="PF03621">
    <property type="entry name" value="MbtH"/>
    <property type="match status" value="1"/>
</dbReference>
<dbReference type="RefSeq" id="WP_153522546.1">
    <property type="nucleotide sequence ID" value="NZ_JBEPDZ010000015.1"/>
</dbReference>
<evidence type="ECO:0000313" key="3">
    <source>
        <dbReference type="Proteomes" id="UP000419138"/>
    </source>
</evidence>
<accession>A0A646KFC3</accession>